<feature type="region of interest" description="Disordered" evidence="1">
    <location>
        <begin position="88"/>
        <end position="135"/>
    </location>
</feature>
<accession>A0A8J5W0C6</accession>
<evidence type="ECO:0000313" key="2">
    <source>
        <dbReference type="EMBL" id="KAG8081976.1"/>
    </source>
</evidence>
<dbReference type="OrthoDB" id="686209at2759"/>
<sequence>MAFVSHKISNHVRTWKRKYVGMNKLKNLSAALWNEDNYIISLEHEHYTSYIKDHKNDAEFLNKPIEHYGEMATIFGNSVAIGKFTKGSNEPLGMEVDESGVGDVEGTPPPGDNNGISHGSHRTKRTKTTDSEESSLIEAFQDIGERLAIAIENSGKADNELPPDLFDTLNNLP</sequence>
<evidence type="ECO:0000313" key="3">
    <source>
        <dbReference type="Proteomes" id="UP000729402"/>
    </source>
</evidence>
<evidence type="ECO:0008006" key="4">
    <source>
        <dbReference type="Google" id="ProtNLM"/>
    </source>
</evidence>
<organism evidence="2 3">
    <name type="scientific">Zizania palustris</name>
    <name type="common">Northern wild rice</name>
    <dbReference type="NCBI Taxonomy" id="103762"/>
    <lineage>
        <taxon>Eukaryota</taxon>
        <taxon>Viridiplantae</taxon>
        <taxon>Streptophyta</taxon>
        <taxon>Embryophyta</taxon>
        <taxon>Tracheophyta</taxon>
        <taxon>Spermatophyta</taxon>
        <taxon>Magnoliopsida</taxon>
        <taxon>Liliopsida</taxon>
        <taxon>Poales</taxon>
        <taxon>Poaceae</taxon>
        <taxon>BOP clade</taxon>
        <taxon>Oryzoideae</taxon>
        <taxon>Oryzeae</taxon>
        <taxon>Zizaniinae</taxon>
        <taxon>Zizania</taxon>
    </lineage>
</organism>
<proteinExistence type="predicted"/>
<comment type="caution">
    <text evidence="2">The sequence shown here is derived from an EMBL/GenBank/DDBJ whole genome shotgun (WGS) entry which is preliminary data.</text>
</comment>
<keyword evidence="3" id="KW-1185">Reference proteome</keyword>
<gene>
    <name evidence="2" type="ORF">GUJ93_ZPchr0014g47128</name>
</gene>
<feature type="region of interest" description="Disordered" evidence="1">
    <location>
        <begin position="154"/>
        <end position="173"/>
    </location>
</feature>
<reference evidence="2" key="1">
    <citation type="journal article" date="2021" name="bioRxiv">
        <title>Whole Genome Assembly and Annotation of Northern Wild Rice, Zizania palustris L., Supports a Whole Genome Duplication in the Zizania Genus.</title>
        <authorList>
            <person name="Haas M."/>
            <person name="Kono T."/>
            <person name="Macchietto M."/>
            <person name="Millas R."/>
            <person name="McGilp L."/>
            <person name="Shao M."/>
            <person name="Duquette J."/>
            <person name="Hirsch C.N."/>
            <person name="Kimball J."/>
        </authorList>
    </citation>
    <scope>NUCLEOTIDE SEQUENCE</scope>
    <source>
        <tissue evidence="2">Fresh leaf tissue</tissue>
    </source>
</reference>
<reference evidence="2" key="2">
    <citation type="submission" date="2021-02" db="EMBL/GenBank/DDBJ databases">
        <authorList>
            <person name="Kimball J.A."/>
            <person name="Haas M.W."/>
            <person name="Macchietto M."/>
            <person name="Kono T."/>
            <person name="Duquette J."/>
            <person name="Shao M."/>
        </authorList>
    </citation>
    <scope>NUCLEOTIDE SEQUENCE</scope>
    <source>
        <tissue evidence="2">Fresh leaf tissue</tissue>
    </source>
</reference>
<name>A0A8J5W0C6_ZIZPA</name>
<dbReference type="AlphaFoldDB" id="A0A8J5W0C6"/>
<dbReference type="EMBL" id="JAAALK010000086">
    <property type="protein sequence ID" value="KAG8081976.1"/>
    <property type="molecule type" value="Genomic_DNA"/>
</dbReference>
<evidence type="ECO:0000256" key="1">
    <source>
        <dbReference type="SAM" id="MobiDB-lite"/>
    </source>
</evidence>
<protein>
    <recommendedName>
        <fullName evidence="4">Myb/SANT-like domain-containing protein</fullName>
    </recommendedName>
</protein>
<dbReference type="PANTHER" id="PTHR47127">
    <property type="entry name" value="10A19I.15"/>
    <property type="match status" value="1"/>
</dbReference>
<dbReference type="Proteomes" id="UP000729402">
    <property type="component" value="Unassembled WGS sequence"/>
</dbReference>